<proteinExistence type="predicted"/>
<evidence type="ECO:0000256" key="1">
    <source>
        <dbReference type="SAM" id="MobiDB-lite"/>
    </source>
</evidence>
<comment type="caution">
    <text evidence="2">The sequence shown here is derived from an EMBL/GenBank/DDBJ whole genome shotgun (WGS) entry which is preliminary data.</text>
</comment>
<evidence type="ECO:0000313" key="2">
    <source>
        <dbReference type="EMBL" id="CAB9524327.1"/>
    </source>
</evidence>
<dbReference type="EMBL" id="CAICTM010001522">
    <property type="protein sequence ID" value="CAB9524327.1"/>
    <property type="molecule type" value="Genomic_DNA"/>
</dbReference>
<accession>A0A9N8ENF5</accession>
<sequence length="360" mass="39904">MTSFTAMDYFSHELLTPIPLEEKPSFPSLKIIHQELNANAMAVQSTLGGGQYGHLSLTISSTRFNALPDAAAFVIPVHPVVQPAHAGNATAAQIAETNRLYKESIERFLIYKATGTALKKQLLQAIPDTFTNTLKNDLFGYTNVTVLQILDHLDTAYGSVDQADLKDNIKRMEAEWSPNQPIEELFNQIKAAQQFAADHDPITEKTALRAATTNFENSGTFTEALREWNNKAEADQTWTNLESHFKKADKARRRILTASEVGYANAAISKVSANAKTSANAVPMWYCWSHGLGPNMTHTSINCTKPVTGHRKEATVDNMMGGCYIIKRRNGERAIYRRPPRNPRNDENAPPSDQTATGNR</sequence>
<keyword evidence="3" id="KW-1185">Reference proteome</keyword>
<reference evidence="2" key="1">
    <citation type="submission" date="2020-06" db="EMBL/GenBank/DDBJ databases">
        <authorList>
            <consortium name="Plant Systems Biology data submission"/>
        </authorList>
    </citation>
    <scope>NUCLEOTIDE SEQUENCE</scope>
    <source>
        <strain evidence="2">D6</strain>
    </source>
</reference>
<organism evidence="2 3">
    <name type="scientific">Seminavis robusta</name>
    <dbReference type="NCBI Taxonomy" id="568900"/>
    <lineage>
        <taxon>Eukaryota</taxon>
        <taxon>Sar</taxon>
        <taxon>Stramenopiles</taxon>
        <taxon>Ochrophyta</taxon>
        <taxon>Bacillariophyta</taxon>
        <taxon>Bacillariophyceae</taxon>
        <taxon>Bacillariophycidae</taxon>
        <taxon>Naviculales</taxon>
        <taxon>Naviculaceae</taxon>
        <taxon>Seminavis</taxon>
    </lineage>
</organism>
<evidence type="ECO:0000313" key="3">
    <source>
        <dbReference type="Proteomes" id="UP001153069"/>
    </source>
</evidence>
<protein>
    <submittedName>
        <fullName evidence="2">Uncharacterized protein</fullName>
    </submittedName>
</protein>
<dbReference type="Proteomes" id="UP001153069">
    <property type="component" value="Unassembled WGS sequence"/>
</dbReference>
<feature type="region of interest" description="Disordered" evidence="1">
    <location>
        <begin position="334"/>
        <end position="360"/>
    </location>
</feature>
<dbReference type="AlphaFoldDB" id="A0A9N8ENF5"/>
<gene>
    <name evidence="2" type="ORF">SEMRO_1524_G279590.1</name>
</gene>
<dbReference type="OrthoDB" id="49018at2759"/>
<name>A0A9N8ENF5_9STRA</name>